<gene>
    <name evidence="1" type="ORF">PLEOSDRAFT_1029245</name>
</gene>
<feature type="non-terminal residue" evidence="1">
    <location>
        <position position="133"/>
    </location>
</feature>
<dbReference type="HOGENOM" id="CLU_137703_0_0_1"/>
<protein>
    <submittedName>
        <fullName evidence="1">Uncharacterized protein</fullName>
    </submittedName>
</protein>
<organism evidence="1 2">
    <name type="scientific">Pleurotus ostreatus (strain PC15)</name>
    <name type="common">Oyster mushroom</name>
    <dbReference type="NCBI Taxonomy" id="1137138"/>
    <lineage>
        <taxon>Eukaryota</taxon>
        <taxon>Fungi</taxon>
        <taxon>Dikarya</taxon>
        <taxon>Basidiomycota</taxon>
        <taxon>Agaricomycotina</taxon>
        <taxon>Agaricomycetes</taxon>
        <taxon>Agaricomycetidae</taxon>
        <taxon>Agaricales</taxon>
        <taxon>Pleurotineae</taxon>
        <taxon>Pleurotaceae</taxon>
        <taxon>Pleurotus</taxon>
    </lineage>
</organism>
<dbReference type="VEuPathDB" id="FungiDB:PLEOSDRAFT_1029245"/>
<sequence>HRQEASPVVLTLSNEDPEIGLEFLVGSFRLSVGLRVVRSGGSQLDSEHPVDFSGELCDELRTPVGHNGPRESVQLPDILQVQVCGSEGRHCGVSRNEVGAFAYGVDHIHDSIKPIGLRKLDNEVNTQAIPAFI</sequence>
<dbReference type="EMBL" id="KL198006">
    <property type="protein sequence ID" value="KDQ30025.1"/>
    <property type="molecule type" value="Genomic_DNA"/>
</dbReference>
<proteinExistence type="predicted"/>
<name>A0A067NSP2_PLEO1</name>
<dbReference type="AlphaFoldDB" id="A0A067NSP2"/>
<reference evidence="2" key="1">
    <citation type="journal article" date="2014" name="Proc. Natl. Acad. Sci. U.S.A.">
        <title>Extensive sampling of basidiomycete genomes demonstrates inadequacy of the white-rot/brown-rot paradigm for wood decay fungi.</title>
        <authorList>
            <person name="Riley R."/>
            <person name="Salamov A.A."/>
            <person name="Brown D.W."/>
            <person name="Nagy L.G."/>
            <person name="Floudas D."/>
            <person name="Held B.W."/>
            <person name="Levasseur A."/>
            <person name="Lombard V."/>
            <person name="Morin E."/>
            <person name="Otillar R."/>
            <person name="Lindquist E.A."/>
            <person name="Sun H."/>
            <person name="LaButti K.M."/>
            <person name="Schmutz J."/>
            <person name="Jabbour D."/>
            <person name="Luo H."/>
            <person name="Baker S.E."/>
            <person name="Pisabarro A.G."/>
            <person name="Walton J.D."/>
            <person name="Blanchette R.A."/>
            <person name="Henrissat B."/>
            <person name="Martin F."/>
            <person name="Cullen D."/>
            <person name="Hibbett D.S."/>
            <person name="Grigoriev I.V."/>
        </authorList>
    </citation>
    <scope>NUCLEOTIDE SEQUENCE [LARGE SCALE GENOMIC DNA]</scope>
    <source>
        <strain evidence="2">PC15</strain>
    </source>
</reference>
<accession>A0A067NSP2</accession>
<dbReference type="InParanoid" id="A0A067NSP2"/>
<dbReference type="Proteomes" id="UP000027073">
    <property type="component" value="Unassembled WGS sequence"/>
</dbReference>
<evidence type="ECO:0000313" key="2">
    <source>
        <dbReference type="Proteomes" id="UP000027073"/>
    </source>
</evidence>
<evidence type="ECO:0000313" key="1">
    <source>
        <dbReference type="EMBL" id="KDQ30025.1"/>
    </source>
</evidence>
<dbReference type="OrthoDB" id="3114488at2759"/>
<feature type="non-terminal residue" evidence="1">
    <location>
        <position position="1"/>
    </location>
</feature>